<dbReference type="EMBL" id="JAMQAW010000095">
    <property type="protein sequence ID" value="MCM2393905.1"/>
    <property type="molecule type" value="Genomic_DNA"/>
</dbReference>
<comment type="caution">
    <text evidence="1">The sequence shown here is derived from an EMBL/GenBank/DDBJ whole genome shotgun (WGS) entry which is preliminary data.</text>
</comment>
<sequence>MRGVPPHVRTRATVVRAGDRTTLVSLAAWYGGQVLVPVETWVITVATDKRLRDLPGTELSVRARLSARTEAGLALEDWALYTPPSGSPGRSRRNPGR</sequence>
<reference evidence="1" key="1">
    <citation type="submission" date="2022-06" db="EMBL/GenBank/DDBJ databases">
        <title>Genome public.</title>
        <authorList>
            <person name="Sun Q."/>
        </authorList>
    </citation>
    <scope>NUCLEOTIDE SEQUENCE</scope>
    <source>
        <strain evidence="1">CWNU-1</strain>
    </source>
</reference>
<dbReference type="Proteomes" id="UP001431429">
    <property type="component" value="Unassembled WGS sequence"/>
</dbReference>
<accession>A0ABT0V0Q6</accession>
<dbReference type="RefSeq" id="WP_250924196.1">
    <property type="nucleotide sequence ID" value="NZ_JAMQAW010000095.1"/>
</dbReference>
<organism evidence="1 2">
    <name type="scientific">Streptomyces albipurpureus</name>
    <dbReference type="NCBI Taxonomy" id="2897419"/>
    <lineage>
        <taxon>Bacteria</taxon>
        <taxon>Bacillati</taxon>
        <taxon>Actinomycetota</taxon>
        <taxon>Actinomycetes</taxon>
        <taxon>Kitasatosporales</taxon>
        <taxon>Streptomycetaceae</taxon>
        <taxon>Streptomyces</taxon>
    </lineage>
</organism>
<evidence type="ECO:0000313" key="1">
    <source>
        <dbReference type="EMBL" id="MCM2393905.1"/>
    </source>
</evidence>
<evidence type="ECO:0000313" key="2">
    <source>
        <dbReference type="Proteomes" id="UP001431429"/>
    </source>
</evidence>
<proteinExistence type="predicted"/>
<name>A0ABT0V0Q6_9ACTN</name>
<protein>
    <submittedName>
        <fullName evidence="1">Uncharacterized protein</fullName>
    </submittedName>
</protein>
<gene>
    <name evidence="1" type="ORF">NBG84_37510</name>
</gene>
<keyword evidence="2" id="KW-1185">Reference proteome</keyword>